<dbReference type="Proteomes" id="UP000274920">
    <property type="component" value="Unassembled WGS sequence"/>
</dbReference>
<dbReference type="AlphaFoldDB" id="A0A3R8L1Z1"/>
<dbReference type="SUPFAM" id="SSF53167">
    <property type="entry name" value="Purine and uridine phosphorylases"/>
    <property type="match status" value="1"/>
</dbReference>
<dbReference type="EC" id="2.4.2.3" evidence="1"/>
<name>A0A3R8L1Z1_9FIRM</name>
<dbReference type="Pfam" id="PF13673">
    <property type="entry name" value="Acetyltransf_10"/>
    <property type="match status" value="1"/>
</dbReference>
<evidence type="ECO:0000313" key="5">
    <source>
        <dbReference type="EMBL" id="RRK34751.1"/>
    </source>
</evidence>
<dbReference type="GO" id="GO:0016747">
    <property type="term" value="F:acyltransferase activity, transferring groups other than amino-acyl groups"/>
    <property type="evidence" value="ECO:0007669"/>
    <property type="project" value="InterPro"/>
</dbReference>
<feature type="domain" description="N-acetyltransferase" evidence="4">
    <location>
        <begin position="19"/>
        <end position="163"/>
    </location>
</feature>
<dbReference type="GO" id="GO:0004850">
    <property type="term" value="F:uridine phosphorylase activity"/>
    <property type="evidence" value="ECO:0007669"/>
    <property type="project" value="UniProtKB-EC"/>
</dbReference>
<dbReference type="InterPro" id="IPR035994">
    <property type="entry name" value="Nucleoside_phosphorylase_sf"/>
</dbReference>
<dbReference type="PANTHER" id="PTHR43691">
    <property type="entry name" value="URIDINE PHOSPHORYLASE"/>
    <property type="match status" value="1"/>
</dbReference>
<dbReference type="Pfam" id="PF01048">
    <property type="entry name" value="PNP_UDP_1"/>
    <property type="match status" value="1"/>
</dbReference>
<dbReference type="GO" id="GO:0005829">
    <property type="term" value="C:cytosol"/>
    <property type="evidence" value="ECO:0007669"/>
    <property type="project" value="TreeGrafter"/>
</dbReference>
<dbReference type="InterPro" id="IPR000182">
    <property type="entry name" value="GNAT_dom"/>
</dbReference>
<evidence type="ECO:0000256" key="3">
    <source>
        <dbReference type="ARBA" id="ARBA00048447"/>
    </source>
</evidence>
<dbReference type="Gene3D" id="3.40.50.1580">
    <property type="entry name" value="Nucleoside phosphorylase domain"/>
    <property type="match status" value="1"/>
</dbReference>
<keyword evidence="5" id="KW-0808">Transferase</keyword>
<evidence type="ECO:0000256" key="1">
    <source>
        <dbReference type="ARBA" id="ARBA00011888"/>
    </source>
</evidence>
<comment type="catalytic activity">
    <reaction evidence="3">
        <text>uridine + phosphate = alpha-D-ribose 1-phosphate + uracil</text>
        <dbReference type="Rhea" id="RHEA:24388"/>
        <dbReference type="ChEBI" id="CHEBI:16704"/>
        <dbReference type="ChEBI" id="CHEBI:17568"/>
        <dbReference type="ChEBI" id="CHEBI:43474"/>
        <dbReference type="ChEBI" id="CHEBI:57720"/>
        <dbReference type="EC" id="2.4.2.3"/>
    </reaction>
</comment>
<sequence>MDMGQKQAYEPLVIQANMDRLSDIYELIHMTIKAIYTKYYSDKAVEFFLELHSKENIANDISAGKVYVVIFQQEVIGTGTLDGNHIMRVFVSPQFQRQGIGTLIMDFLEAEIIKGHGAAWLESSLPAGKFYHNRGYITKGYEEYPLGNDKVLAYAIMCRKNFPIDPKEFNAPSQLVRREMELQGIDLDELRTVFPKRLYLLADSLYDTMLEKNAGTLTYHVGGGVYVMDHDNSVGFVKGEMCSPGIAAQAEDLIAAGAKELIHVGFAGGYPGTKIGDVVITDGAFHDTAVAGLYGCNGEIVRSTKELTDLLCREMDAKGIAYRRGCHRTTDAGYVQPYWSAKYYEDKGVLCVEMEGAGLFSVAKFRSCRAAGIYVISDSGSGDDWNLGWGEKALEASISKVIDAITNNG</sequence>
<dbReference type="SUPFAM" id="SSF55729">
    <property type="entry name" value="Acyl-CoA N-acyltransferases (Nat)"/>
    <property type="match status" value="1"/>
</dbReference>
<comment type="caution">
    <text evidence="5">The sequence shown here is derived from an EMBL/GenBank/DDBJ whole genome shotgun (WGS) entry which is preliminary data.</text>
</comment>
<dbReference type="PANTHER" id="PTHR43691:SF11">
    <property type="entry name" value="FI09636P-RELATED"/>
    <property type="match status" value="1"/>
</dbReference>
<keyword evidence="6" id="KW-1185">Reference proteome</keyword>
<dbReference type="GO" id="GO:0009116">
    <property type="term" value="P:nucleoside metabolic process"/>
    <property type="evidence" value="ECO:0007669"/>
    <property type="project" value="InterPro"/>
</dbReference>
<dbReference type="InterPro" id="IPR016181">
    <property type="entry name" value="Acyl_CoA_acyltransferase"/>
</dbReference>
<dbReference type="EMBL" id="RHJS01000002">
    <property type="protein sequence ID" value="RRK34751.1"/>
    <property type="molecule type" value="Genomic_DNA"/>
</dbReference>
<dbReference type="CDD" id="cd04301">
    <property type="entry name" value="NAT_SF"/>
    <property type="match status" value="1"/>
</dbReference>
<proteinExistence type="predicted"/>
<accession>A0A3R8L1Z1</accession>
<organism evidence="5 6">
    <name type="scientific">Schaedlerella arabinosiphila</name>
    <dbReference type="NCBI Taxonomy" id="2044587"/>
    <lineage>
        <taxon>Bacteria</taxon>
        <taxon>Bacillati</taxon>
        <taxon>Bacillota</taxon>
        <taxon>Clostridia</taxon>
        <taxon>Lachnospirales</taxon>
        <taxon>Lachnospiraceae</taxon>
        <taxon>Schaedlerella</taxon>
    </lineage>
</organism>
<reference evidence="5" key="1">
    <citation type="submission" date="2018-10" db="EMBL/GenBank/DDBJ databases">
        <title>Schaedlerella arabinophila gen. nov. sp. nov., isolated from the mouse intestinal tract and comparative analysis with the genome of the closely related altered Schaedler flora strain ASF502.</title>
        <authorList>
            <person name="Miyake S."/>
            <person name="Soh M."/>
            <person name="Seedorf H."/>
        </authorList>
    </citation>
    <scope>NUCLEOTIDE SEQUENCE [LARGE SCALE GENOMIC DNA]</scope>
    <source>
        <strain evidence="5">DSM 106076</strain>
    </source>
</reference>
<protein>
    <recommendedName>
        <fullName evidence="2">Uridine phosphorylase</fullName>
        <ecNumber evidence="1">2.4.2.3</ecNumber>
    </recommendedName>
</protein>
<dbReference type="PROSITE" id="PS51186">
    <property type="entry name" value="GNAT"/>
    <property type="match status" value="1"/>
</dbReference>
<evidence type="ECO:0000256" key="2">
    <source>
        <dbReference type="ARBA" id="ARBA00021980"/>
    </source>
</evidence>
<gene>
    <name evidence="5" type="ORF">EBB54_27985</name>
</gene>
<dbReference type="InterPro" id="IPR000845">
    <property type="entry name" value="Nucleoside_phosphorylase_d"/>
</dbReference>
<dbReference type="Gene3D" id="3.40.630.30">
    <property type="match status" value="1"/>
</dbReference>
<evidence type="ECO:0000313" key="6">
    <source>
        <dbReference type="Proteomes" id="UP000274920"/>
    </source>
</evidence>
<evidence type="ECO:0000259" key="4">
    <source>
        <dbReference type="PROSITE" id="PS51186"/>
    </source>
</evidence>